<keyword evidence="4" id="KW-1185">Reference proteome</keyword>
<sequence length="191" mass="20251">MKSIILGLIVISAVFGHSLANEHHHCDPKTHKCAVCVLTSGPPGKNITGMIEMQQQGPNGSLSLFGELKGLPPNSEHGFHIHESGDLHHAQNPCDSTGGHYNPLKTHHGSPESATHHMGDLGNLRADEHGVATVNMTSTELSLMGQYSVIGRAFVIHEMRDDMGVNEGESKNTGNTGMGIACGVIGRMHAA</sequence>
<dbReference type="AlphaFoldDB" id="A0A8J2JJI8"/>
<dbReference type="PANTHER" id="PTHR10003">
    <property type="entry name" value="SUPEROXIDE DISMUTASE CU-ZN -RELATED"/>
    <property type="match status" value="1"/>
</dbReference>
<evidence type="ECO:0000313" key="3">
    <source>
        <dbReference type="EMBL" id="CAG7718355.1"/>
    </source>
</evidence>
<name>A0A8J2JJI8_9HEXA</name>
<feature type="domain" description="Superoxide dismutase copper/zinc binding" evidence="2">
    <location>
        <begin position="48"/>
        <end position="185"/>
    </location>
</feature>
<evidence type="ECO:0000313" key="4">
    <source>
        <dbReference type="Proteomes" id="UP000708208"/>
    </source>
</evidence>
<dbReference type="InterPro" id="IPR001424">
    <property type="entry name" value="SOD_Cu_Zn_dom"/>
</dbReference>
<comment type="caution">
    <text evidence="3">The sequence shown here is derived from an EMBL/GenBank/DDBJ whole genome shotgun (WGS) entry which is preliminary data.</text>
</comment>
<reference evidence="3" key="1">
    <citation type="submission" date="2021-06" db="EMBL/GenBank/DDBJ databases">
        <authorList>
            <person name="Hodson N. C."/>
            <person name="Mongue J. A."/>
            <person name="Jaron S. K."/>
        </authorList>
    </citation>
    <scope>NUCLEOTIDE SEQUENCE</scope>
</reference>
<dbReference type="GO" id="GO:0006801">
    <property type="term" value="P:superoxide metabolic process"/>
    <property type="evidence" value="ECO:0007669"/>
    <property type="project" value="InterPro"/>
</dbReference>
<feature type="chain" id="PRO_5035292511" description="Superoxide dismutase copper/zinc binding domain-containing protein" evidence="1">
    <location>
        <begin position="21"/>
        <end position="191"/>
    </location>
</feature>
<keyword evidence="1" id="KW-0732">Signal</keyword>
<dbReference type="InterPro" id="IPR024134">
    <property type="entry name" value="SOD_Cu/Zn_/chaperone"/>
</dbReference>
<organism evidence="3 4">
    <name type="scientific">Allacma fusca</name>
    <dbReference type="NCBI Taxonomy" id="39272"/>
    <lineage>
        <taxon>Eukaryota</taxon>
        <taxon>Metazoa</taxon>
        <taxon>Ecdysozoa</taxon>
        <taxon>Arthropoda</taxon>
        <taxon>Hexapoda</taxon>
        <taxon>Collembola</taxon>
        <taxon>Symphypleona</taxon>
        <taxon>Sminthuridae</taxon>
        <taxon>Allacma</taxon>
    </lineage>
</organism>
<dbReference type="Proteomes" id="UP000708208">
    <property type="component" value="Unassembled WGS sequence"/>
</dbReference>
<gene>
    <name evidence="3" type="ORF">AFUS01_LOCUS7750</name>
</gene>
<dbReference type="OrthoDB" id="2015551at2759"/>
<evidence type="ECO:0000256" key="1">
    <source>
        <dbReference type="SAM" id="SignalP"/>
    </source>
</evidence>
<dbReference type="GO" id="GO:0005507">
    <property type="term" value="F:copper ion binding"/>
    <property type="evidence" value="ECO:0007669"/>
    <property type="project" value="InterPro"/>
</dbReference>
<proteinExistence type="predicted"/>
<dbReference type="Pfam" id="PF00080">
    <property type="entry name" value="Sod_Cu"/>
    <property type="match status" value="1"/>
</dbReference>
<accession>A0A8J2JJI8</accession>
<feature type="signal peptide" evidence="1">
    <location>
        <begin position="1"/>
        <end position="20"/>
    </location>
</feature>
<evidence type="ECO:0000259" key="2">
    <source>
        <dbReference type="Pfam" id="PF00080"/>
    </source>
</evidence>
<dbReference type="CDD" id="cd00305">
    <property type="entry name" value="Cu-Zn_Superoxide_Dismutase"/>
    <property type="match status" value="1"/>
</dbReference>
<protein>
    <recommendedName>
        <fullName evidence="2">Superoxide dismutase copper/zinc binding domain-containing protein</fullName>
    </recommendedName>
</protein>
<dbReference type="EMBL" id="CAJVCH010052815">
    <property type="protein sequence ID" value="CAG7718355.1"/>
    <property type="molecule type" value="Genomic_DNA"/>
</dbReference>